<feature type="compositionally biased region" description="Basic and acidic residues" evidence="2">
    <location>
        <begin position="59"/>
        <end position="73"/>
    </location>
</feature>
<comment type="similarity">
    <text evidence="1">Belongs to the LytR/CpsA/Psr (LCP) family.</text>
</comment>
<accession>A0A9D2SEL2</accession>
<dbReference type="PANTHER" id="PTHR33392:SF6">
    <property type="entry name" value="POLYISOPRENYL-TEICHOIC ACID--PEPTIDOGLYCAN TEICHOIC ACID TRANSFERASE TAGU"/>
    <property type="match status" value="1"/>
</dbReference>
<name>A0A9D2SEL2_9FIRM</name>
<feature type="domain" description="Cell envelope-related transcriptional attenuator" evidence="4">
    <location>
        <begin position="118"/>
        <end position="286"/>
    </location>
</feature>
<evidence type="ECO:0000256" key="3">
    <source>
        <dbReference type="SAM" id="Phobius"/>
    </source>
</evidence>
<evidence type="ECO:0000259" key="4">
    <source>
        <dbReference type="Pfam" id="PF03816"/>
    </source>
</evidence>
<feature type="region of interest" description="Disordered" evidence="2">
    <location>
        <begin position="53"/>
        <end position="73"/>
    </location>
</feature>
<protein>
    <submittedName>
        <fullName evidence="5">LCP family protein</fullName>
    </submittedName>
</protein>
<feature type="transmembrane region" description="Helical" evidence="3">
    <location>
        <begin position="6"/>
        <end position="31"/>
    </location>
</feature>
<proteinExistence type="inferred from homology"/>
<gene>
    <name evidence="5" type="ORF">H9763_11605</name>
</gene>
<dbReference type="AlphaFoldDB" id="A0A9D2SEL2"/>
<evidence type="ECO:0000256" key="2">
    <source>
        <dbReference type="SAM" id="MobiDB-lite"/>
    </source>
</evidence>
<evidence type="ECO:0000313" key="6">
    <source>
        <dbReference type="Proteomes" id="UP000886883"/>
    </source>
</evidence>
<dbReference type="PANTHER" id="PTHR33392">
    <property type="entry name" value="POLYISOPRENYL-TEICHOIC ACID--PEPTIDOGLYCAN TEICHOIC ACID TRANSFERASE TAGU"/>
    <property type="match status" value="1"/>
</dbReference>
<dbReference type="Proteomes" id="UP000886883">
    <property type="component" value="Unassembled WGS sequence"/>
</dbReference>
<organism evidence="5 6">
    <name type="scientific">Candidatus Eisenbergiella merdigallinarum</name>
    <dbReference type="NCBI Taxonomy" id="2838552"/>
    <lineage>
        <taxon>Bacteria</taxon>
        <taxon>Bacillati</taxon>
        <taxon>Bacillota</taxon>
        <taxon>Clostridia</taxon>
        <taxon>Lachnospirales</taxon>
        <taxon>Lachnospiraceae</taxon>
        <taxon>Eisenbergiella</taxon>
    </lineage>
</organism>
<evidence type="ECO:0000256" key="1">
    <source>
        <dbReference type="ARBA" id="ARBA00006068"/>
    </source>
</evidence>
<dbReference type="InterPro" id="IPR004474">
    <property type="entry name" value="LytR_CpsA_psr"/>
</dbReference>
<keyword evidence="3" id="KW-0472">Membrane</keyword>
<dbReference type="EMBL" id="DWXE01000043">
    <property type="protein sequence ID" value="HJB92093.1"/>
    <property type="molecule type" value="Genomic_DNA"/>
</dbReference>
<evidence type="ECO:0000313" key="5">
    <source>
        <dbReference type="EMBL" id="HJB92093.1"/>
    </source>
</evidence>
<dbReference type="Gene3D" id="3.40.630.190">
    <property type="entry name" value="LCP protein"/>
    <property type="match status" value="1"/>
</dbReference>
<reference evidence="5" key="2">
    <citation type="submission" date="2021-04" db="EMBL/GenBank/DDBJ databases">
        <authorList>
            <person name="Gilroy R."/>
        </authorList>
    </citation>
    <scope>NUCLEOTIDE SEQUENCE</scope>
    <source>
        <strain evidence="5">USAMLcec3-2134</strain>
    </source>
</reference>
<keyword evidence="3" id="KW-0812">Transmembrane</keyword>
<sequence>MTERKVFRAALVGMGLLLFLALSAICLYAWMKHAGWETLRRKQEALPEGMVLGETSEDMGQREEPETRESQEPLKDGMLRYRGKTYSYKEDVLTFLCMGIDKSGEAEASKDLHRGGQADALFLAVMDPGEKKISVIGINRDTMVELFVYDGDGNYLGREMGQIALQHAYGDGMEESCERTVEAVSNLFYGIPVHGYLAMNMDAIIPINDAVGGVDVVIGEGDENIEITSGNKRLYRAGWKAGETVHLEGVEAYSFVRNRDMYAPHSAEQRLERQKRYLEAFAAQAKKAVAQDLTLPAKLYGEILPYMVTDISASEAVYLATQAASYTFARENLYSLQGEIRMGEQFEEFYPDETALYELILQVFYEEE</sequence>
<dbReference type="InterPro" id="IPR050922">
    <property type="entry name" value="LytR/CpsA/Psr_CW_biosynth"/>
</dbReference>
<comment type="caution">
    <text evidence="5">The sequence shown here is derived from an EMBL/GenBank/DDBJ whole genome shotgun (WGS) entry which is preliminary data.</text>
</comment>
<reference evidence="5" key="1">
    <citation type="journal article" date="2021" name="PeerJ">
        <title>Extensive microbial diversity within the chicken gut microbiome revealed by metagenomics and culture.</title>
        <authorList>
            <person name="Gilroy R."/>
            <person name="Ravi A."/>
            <person name="Getino M."/>
            <person name="Pursley I."/>
            <person name="Horton D.L."/>
            <person name="Alikhan N.F."/>
            <person name="Baker D."/>
            <person name="Gharbi K."/>
            <person name="Hall N."/>
            <person name="Watson M."/>
            <person name="Adriaenssens E.M."/>
            <person name="Foster-Nyarko E."/>
            <person name="Jarju S."/>
            <person name="Secka A."/>
            <person name="Antonio M."/>
            <person name="Oren A."/>
            <person name="Chaudhuri R.R."/>
            <person name="La Ragione R."/>
            <person name="Hildebrand F."/>
            <person name="Pallen M.J."/>
        </authorList>
    </citation>
    <scope>NUCLEOTIDE SEQUENCE</scope>
    <source>
        <strain evidence="5">USAMLcec3-2134</strain>
    </source>
</reference>
<keyword evidence="3" id="KW-1133">Transmembrane helix</keyword>
<dbReference type="Pfam" id="PF03816">
    <property type="entry name" value="LytR_cpsA_psr"/>
    <property type="match status" value="1"/>
</dbReference>